<gene>
    <name evidence="2" type="ORF">C3B54_111630</name>
</gene>
<evidence type="ECO:0000259" key="1">
    <source>
        <dbReference type="Pfam" id="PF00535"/>
    </source>
</evidence>
<protein>
    <submittedName>
        <fullName evidence="2">Rhamnosyltransferase</fullName>
        <ecNumber evidence="2">2.4.1.-</ecNumber>
    </submittedName>
</protein>
<dbReference type="EC" id="2.4.1.-" evidence="2"/>
<keyword evidence="2" id="KW-0328">Glycosyltransferase</keyword>
<evidence type="ECO:0000313" key="3">
    <source>
        <dbReference type="Proteomes" id="UP000243077"/>
    </source>
</evidence>
<keyword evidence="2" id="KW-0808">Transferase</keyword>
<dbReference type="KEGG" id="psai:C3B54_111630"/>
<dbReference type="Gene3D" id="3.90.550.10">
    <property type="entry name" value="Spore Coat Polysaccharide Biosynthesis Protein SpsA, Chain A"/>
    <property type="match status" value="1"/>
</dbReference>
<reference evidence="2 3" key="1">
    <citation type="submission" date="2018-02" db="EMBL/GenBank/DDBJ databases">
        <title>Complete genome of the streamlined marine actinobacterium Pontimonas salivibrio CL-TW6 adapted to coastal planktonic lifestype.</title>
        <authorList>
            <person name="Cho B.C."/>
            <person name="Hardies S.C."/>
            <person name="Jang G.I."/>
            <person name="Hwang C.Y."/>
        </authorList>
    </citation>
    <scope>NUCLEOTIDE SEQUENCE [LARGE SCALE GENOMIC DNA]</scope>
    <source>
        <strain evidence="2 3">CL-TW6</strain>
    </source>
</reference>
<dbReference type="PANTHER" id="PTHR43685:SF11">
    <property type="entry name" value="GLYCOSYLTRANSFERASE TAGX-RELATED"/>
    <property type="match status" value="1"/>
</dbReference>
<keyword evidence="3" id="KW-1185">Reference proteome</keyword>
<dbReference type="Proteomes" id="UP000243077">
    <property type="component" value="Chromosome"/>
</dbReference>
<accession>A0A2L2BSB5</accession>
<dbReference type="InterPro" id="IPR050834">
    <property type="entry name" value="Glycosyltransf_2"/>
</dbReference>
<name>A0A2L2BSB5_9MICO</name>
<dbReference type="SUPFAM" id="SSF53448">
    <property type="entry name" value="Nucleotide-diphospho-sugar transferases"/>
    <property type="match status" value="1"/>
</dbReference>
<dbReference type="PANTHER" id="PTHR43685">
    <property type="entry name" value="GLYCOSYLTRANSFERASE"/>
    <property type="match status" value="1"/>
</dbReference>
<dbReference type="AlphaFoldDB" id="A0A2L2BSB5"/>
<proteinExistence type="predicted"/>
<sequence length="340" mass="37959">MSDTPTTESQRSDHLSLAVAMATYNGELFIRQQVQSILGQSRLPDEIVISDDHSTDDTVSIAKAMVEGPCKAAGITLTVVTHDQPAGAAANFANALKHTTADVVALADQDDWWLPHKLETLAAHFEALPDLLMVHSDADLVDEEGEKKGLRVLQSLRMTTMERVHLVSGRGMRALVRRNLVTGQTALLRRDLIDQAGPIPEGYVHDEWWALVAASQDGLLLDPRVFQHYRQHGGNEIGAEKSGLVRLRERFGEPQSAFRVRHKTRHTGLAEYLESPAWSGTPQAKKLLMGRIAHYAWQESLPASRGARLLPIIWHYLTGDYRRYRRGLFDALRDLFQPGQ</sequence>
<dbReference type="Pfam" id="PF00535">
    <property type="entry name" value="Glycos_transf_2"/>
    <property type="match status" value="1"/>
</dbReference>
<dbReference type="InterPro" id="IPR001173">
    <property type="entry name" value="Glyco_trans_2-like"/>
</dbReference>
<dbReference type="OrthoDB" id="9802649at2"/>
<dbReference type="EMBL" id="CP026923">
    <property type="protein sequence ID" value="AVG24565.1"/>
    <property type="molecule type" value="Genomic_DNA"/>
</dbReference>
<evidence type="ECO:0000313" key="2">
    <source>
        <dbReference type="EMBL" id="AVG24565.1"/>
    </source>
</evidence>
<dbReference type="GO" id="GO:0016757">
    <property type="term" value="F:glycosyltransferase activity"/>
    <property type="evidence" value="ECO:0007669"/>
    <property type="project" value="UniProtKB-KW"/>
</dbReference>
<feature type="domain" description="Glycosyltransferase 2-like" evidence="1">
    <location>
        <begin position="19"/>
        <end position="152"/>
    </location>
</feature>
<dbReference type="RefSeq" id="WP_158665608.1">
    <property type="nucleotide sequence ID" value="NZ_CP026923.1"/>
</dbReference>
<dbReference type="InterPro" id="IPR029044">
    <property type="entry name" value="Nucleotide-diphossugar_trans"/>
</dbReference>
<organism evidence="2 3">
    <name type="scientific">Pontimonas salivibrio</name>
    <dbReference type="NCBI Taxonomy" id="1159327"/>
    <lineage>
        <taxon>Bacteria</taxon>
        <taxon>Bacillati</taxon>
        <taxon>Actinomycetota</taxon>
        <taxon>Actinomycetes</taxon>
        <taxon>Micrococcales</taxon>
        <taxon>Microbacteriaceae</taxon>
        <taxon>Pontimonas</taxon>
    </lineage>
</organism>